<evidence type="ECO:0000313" key="3">
    <source>
        <dbReference type="EMBL" id="KAK1323601.1"/>
    </source>
</evidence>
<dbReference type="Gene3D" id="1.25.40.10">
    <property type="entry name" value="Tetratricopeptide repeat domain"/>
    <property type="match status" value="3"/>
</dbReference>
<reference evidence="3" key="1">
    <citation type="journal article" date="2023" name="Nat. Commun.">
        <title>Diploid and tetraploid genomes of Acorus and the evolution of monocots.</title>
        <authorList>
            <person name="Ma L."/>
            <person name="Liu K.W."/>
            <person name="Li Z."/>
            <person name="Hsiao Y.Y."/>
            <person name="Qi Y."/>
            <person name="Fu T."/>
            <person name="Tang G.D."/>
            <person name="Zhang D."/>
            <person name="Sun W.H."/>
            <person name="Liu D.K."/>
            <person name="Li Y."/>
            <person name="Chen G.Z."/>
            <person name="Liu X.D."/>
            <person name="Liao X.Y."/>
            <person name="Jiang Y.T."/>
            <person name="Yu X."/>
            <person name="Hao Y."/>
            <person name="Huang J."/>
            <person name="Zhao X.W."/>
            <person name="Ke S."/>
            <person name="Chen Y.Y."/>
            <person name="Wu W.L."/>
            <person name="Hsu J.L."/>
            <person name="Lin Y.F."/>
            <person name="Huang M.D."/>
            <person name="Li C.Y."/>
            <person name="Huang L."/>
            <person name="Wang Z.W."/>
            <person name="Zhao X."/>
            <person name="Zhong W.Y."/>
            <person name="Peng D.H."/>
            <person name="Ahmad S."/>
            <person name="Lan S."/>
            <person name="Zhang J.S."/>
            <person name="Tsai W.C."/>
            <person name="Van de Peer Y."/>
            <person name="Liu Z.J."/>
        </authorList>
    </citation>
    <scope>NUCLEOTIDE SEQUENCE</scope>
    <source>
        <strain evidence="3">CP</strain>
    </source>
</reference>
<keyword evidence="1" id="KW-0677">Repeat</keyword>
<organism evidence="3 4">
    <name type="scientific">Acorus calamus</name>
    <name type="common">Sweet flag</name>
    <dbReference type="NCBI Taxonomy" id="4465"/>
    <lineage>
        <taxon>Eukaryota</taxon>
        <taxon>Viridiplantae</taxon>
        <taxon>Streptophyta</taxon>
        <taxon>Embryophyta</taxon>
        <taxon>Tracheophyta</taxon>
        <taxon>Spermatophyta</taxon>
        <taxon>Magnoliopsida</taxon>
        <taxon>Liliopsida</taxon>
        <taxon>Acoraceae</taxon>
        <taxon>Acorus</taxon>
    </lineage>
</organism>
<proteinExistence type="predicted"/>
<dbReference type="AlphaFoldDB" id="A0AAV9FCB9"/>
<reference evidence="3" key="2">
    <citation type="submission" date="2023-06" db="EMBL/GenBank/DDBJ databases">
        <authorList>
            <person name="Ma L."/>
            <person name="Liu K.-W."/>
            <person name="Li Z."/>
            <person name="Hsiao Y.-Y."/>
            <person name="Qi Y."/>
            <person name="Fu T."/>
            <person name="Tang G."/>
            <person name="Zhang D."/>
            <person name="Sun W.-H."/>
            <person name="Liu D.-K."/>
            <person name="Li Y."/>
            <person name="Chen G.-Z."/>
            <person name="Liu X.-D."/>
            <person name="Liao X.-Y."/>
            <person name="Jiang Y.-T."/>
            <person name="Yu X."/>
            <person name="Hao Y."/>
            <person name="Huang J."/>
            <person name="Zhao X.-W."/>
            <person name="Ke S."/>
            <person name="Chen Y.-Y."/>
            <person name="Wu W.-L."/>
            <person name="Hsu J.-L."/>
            <person name="Lin Y.-F."/>
            <person name="Huang M.-D."/>
            <person name="Li C.-Y."/>
            <person name="Huang L."/>
            <person name="Wang Z.-W."/>
            <person name="Zhao X."/>
            <person name="Zhong W.-Y."/>
            <person name="Peng D.-H."/>
            <person name="Ahmad S."/>
            <person name="Lan S."/>
            <person name="Zhang J.-S."/>
            <person name="Tsai W.-C."/>
            <person name="Van De Peer Y."/>
            <person name="Liu Z.-J."/>
        </authorList>
    </citation>
    <scope>NUCLEOTIDE SEQUENCE</scope>
    <source>
        <strain evidence="3">CP</strain>
        <tissue evidence="3">Leaves</tissue>
    </source>
</reference>
<feature type="repeat" description="PPR" evidence="2">
    <location>
        <begin position="170"/>
        <end position="204"/>
    </location>
</feature>
<dbReference type="NCBIfam" id="TIGR00756">
    <property type="entry name" value="PPR"/>
    <property type="match status" value="5"/>
</dbReference>
<feature type="repeat" description="PPR" evidence="2">
    <location>
        <begin position="270"/>
        <end position="304"/>
    </location>
</feature>
<name>A0AAV9FCB9_ACOCL</name>
<comment type="caution">
    <text evidence="3">The sequence shown here is derived from an EMBL/GenBank/DDBJ whole genome shotgun (WGS) entry which is preliminary data.</text>
</comment>
<evidence type="ECO:0000256" key="2">
    <source>
        <dbReference type="PROSITE-ProRule" id="PRU00708"/>
    </source>
</evidence>
<dbReference type="InterPro" id="IPR046960">
    <property type="entry name" value="PPR_At4g14850-like_plant"/>
</dbReference>
<keyword evidence="4" id="KW-1185">Reference proteome</keyword>
<dbReference type="GO" id="GO:0003723">
    <property type="term" value="F:RNA binding"/>
    <property type="evidence" value="ECO:0007669"/>
    <property type="project" value="InterPro"/>
</dbReference>
<dbReference type="InterPro" id="IPR011990">
    <property type="entry name" value="TPR-like_helical_dom_sf"/>
</dbReference>
<feature type="repeat" description="PPR" evidence="2">
    <location>
        <begin position="44"/>
        <end position="78"/>
    </location>
</feature>
<dbReference type="InterPro" id="IPR002885">
    <property type="entry name" value="PPR_rpt"/>
</dbReference>
<dbReference type="Pfam" id="PF01535">
    <property type="entry name" value="PPR"/>
    <property type="match status" value="4"/>
</dbReference>
<dbReference type="EMBL" id="JAUJYO010000002">
    <property type="protein sequence ID" value="KAK1323601.1"/>
    <property type="molecule type" value="Genomic_DNA"/>
</dbReference>
<dbReference type="FunFam" id="1.25.40.10:FF:000090">
    <property type="entry name" value="Pentatricopeptide repeat-containing protein, chloroplastic"/>
    <property type="match status" value="1"/>
</dbReference>
<dbReference type="GO" id="GO:0009451">
    <property type="term" value="P:RNA modification"/>
    <property type="evidence" value="ECO:0007669"/>
    <property type="project" value="InterPro"/>
</dbReference>
<dbReference type="PROSITE" id="PS51375">
    <property type="entry name" value="PPR"/>
    <property type="match status" value="4"/>
</dbReference>
<protein>
    <submittedName>
        <fullName evidence="3">Pentatricopeptide repeat-containing protein</fullName>
    </submittedName>
</protein>
<dbReference type="PANTHER" id="PTHR47926:SF433">
    <property type="entry name" value="PENTATRICOPEPTIDE REPEAT-CONTAINING PROTEIN"/>
    <property type="match status" value="1"/>
</dbReference>
<gene>
    <name evidence="3" type="primary">PCMP-E76</name>
    <name evidence="3" type="ORF">QJS10_CPA02g00632</name>
</gene>
<feature type="repeat" description="PPR" evidence="2">
    <location>
        <begin position="108"/>
        <end position="142"/>
    </location>
</feature>
<accession>A0AAV9FCB9</accession>
<dbReference type="Pfam" id="PF13041">
    <property type="entry name" value="PPR_2"/>
    <property type="match status" value="2"/>
</dbReference>
<sequence length="413" mass="45124">MHAESVVLSAYALSSALSACAGAGDLVIGAQIHALVSRSPLSGDVYMGSALVDMYSKCGRGSDAIKVFDGMRERNVVSWNSLITCYKQNGPADGALRSFAAMIEARDDLVLGNALVDMYAKCGKLVEARRVFDRMPFRDVVSTTSLIGGYARFASLDAARSVFARMTERSVVSWNALISGYTRAGQDEEALRLFRKLKRDAVRPSNHTFSNVFNACANLANLFFGRLVHVHVVKHGCMDVFVANSVVDMYMKCGSVTDGALAFEWMIKRDVVSWNAVIVGHAQNGRAEEALRLFETMLLHGETPPDHVTMIGVLSACSHAGLVDKGRRYFQSMAESHGVVPVKDHYASMVDLLGRAGWLEEAEELITRMSVPPDTVLWASLLSACKVQRKLELGERVAESCSSSSRGYRGRTF</sequence>
<dbReference type="FunFam" id="1.25.40.10:FF:000285">
    <property type="entry name" value="Pentatricopeptide repeat-containing protein, chloroplastic"/>
    <property type="match status" value="1"/>
</dbReference>
<dbReference type="PANTHER" id="PTHR47926">
    <property type="entry name" value="PENTATRICOPEPTIDE REPEAT-CONTAINING PROTEIN"/>
    <property type="match status" value="1"/>
</dbReference>
<evidence type="ECO:0000313" key="4">
    <source>
        <dbReference type="Proteomes" id="UP001180020"/>
    </source>
</evidence>
<evidence type="ECO:0000256" key="1">
    <source>
        <dbReference type="ARBA" id="ARBA00022737"/>
    </source>
</evidence>
<dbReference type="Proteomes" id="UP001180020">
    <property type="component" value="Unassembled WGS sequence"/>
</dbReference>